<dbReference type="InterPro" id="IPR040444">
    <property type="entry name" value="PCNA-AF"/>
</dbReference>
<feature type="domain" description="PCNA-associated factor histone-like" evidence="11">
    <location>
        <begin position="1"/>
        <end position="87"/>
    </location>
</feature>
<keyword evidence="4" id="KW-0963">Cytoplasm</keyword>
<gene>
    <name evidence="12" type="ORF">APICC_02983</name>
</gene>
<dbReference type="GO" id="GO:0003682">
    <property type="term" value="F:chromatin binding"/>
    <property type="evidence" value="ECO:0007669"/>
    <property type="project" value="TreeGrafter"/>
</dbReference>
<evidence type="ECO:0000256" key="2">
    <source>
        <dbReference type="ARBA" id="ARBA00004556"/>
    </source>
</evidence>
<dbReference type="PANTHER" id="PTHR15679">
    <property type="entry name" value="PCNA-ASSOCIATED FACTOR"/>
    <property type="match status" value="1"/>
</dbReference>
<dbReference type="InterPro" id="IPR031444">
    <property type="entry name" value="PCNA-AF_dom"/>
</dbReference>
<evidence type="ECO:0000256" key="7">
    <source>
        <dbReference type="ARBA" id="ARBA00023242"/>
    </source>
</evidence>
<feature type="compositionally biased region" description="Basic and acidic residues" evidence="10">
    <location>
        <begin position="81"/>
        <end position="90"/>
    </location>
</feature>
<evidence type="ECO:0000256" key="10">
    <source>
        <dbReference type="SAM" id="MobiDB-lite"/>
    </source>
</evidence>
<evidence type="ECO:0000256" key="4">
    <source>
        <dbReference type="ARBA" id="ARBA00022490"/>
    </source>
</evidence>
<evidence type="ECO:0000256" key="3">
    <source>
        <dbReference type="ARBA" id="ARBA00013777"/>
    </source>
</evidence>
<evidence type="ECO:0000256" key="5">
    <source>
        <dbReference type="ARBA" id="ARBA00022763"/>
    </source>
</evidence>
<evidence type="ECO:0000256" key="1">
    <source>
        <dbReference type="ARBA" id="ARBA00004123"/>
    </source>
</evidence>
<proteinExistence type="predicted"/>
<dbReference type="GO" id="GO:0048471">
    <property type="term" value="C:perinuclear region of cytoplasm"/>
    <property type="evidence" value="ECO:0007669"/>
    <property type="project" value="UniProtKB-SubCell"/>
</dbReference>
<feature type="compositionally biased region" description="Basic and acidic residues" evidence="10">
    <location>
        <begin position="1"/>
        <end position="10"/>
    </location>
</feature>
<evidence type="ECO:0000313" key="12">
    <source>
        <dbReference type="EMBL" id="PBC29747.1"/>
    </source>
</evidence>
<dbReference type="GO" id="GO:0005634">
    <property type="term" value="C:nucleus"/>
    <property type="evidence" value="ECO:0007669"/>
    <property type="project" value="UniProtKB-SubCell"/>
</dbReference>
<keyword evidence="13" id="KW-1185">Reference proteome</keyword>
<comment type="subcellular location">
    <subcellularLocation>
        <location evidence="2">Cytoplasm</location>
        <location evidence="2">Perinuclear region</location>
    </subcellularLocation>
    <subcellularLocation>
        <location evidence="1">Nucleus</location>
    </subcellularLocation>
</comment>
<feature type="compositionally biased region" description="Low complexity" evidence="10">
    <location>
        <begin position="24"/>
        <end position="37"/>
    </location>
</feature>
<sequence length="90" mass="9863">MVRTKADRVPTKAVGSKAPHKSVKNTSVKKTSGKGKNYSGGNPYHPRETPEWQKPITCFLNQNFLKESADVSEIQDGGEGTSKEVKNESD</sequence>
<protein>
    <recommendedName>
        <fullName evidence="3">PCNA-associated factor</fullName>
    </recommendedName>
    <alternativeName>
        <fullName evidence="8">PCNA-associated factor of 15 kDa</fullName>
    </alternativeName>
    <alternativeName>
        <fullName evidence="9">PCNA-clamp-associated factor</fullName>
    </alternativeName>
</protein>
<dbReference type="AlphaFoldDB" id="A0A2A3EDE8"/>
<dbReference type="Proteomes" id="UP000242457">
    <property type="component" value="Unassembled WGS sequence"/>
</dbReference>
<evidence type="ECO:0000256" key="8">
    <source>
        <dbReference type="ARBA" id="ARBA00030014"/>
    </source>
</evidence>
<feature type="region of interest" description="Disordered" evidence="10">
    <location>
        <begin position="1"/>
        <end position="50"/>
    </location>
</feature>
<evidence type="ECO:0000256" key="6">
    <source>
        <dbReference type="ARBA" id="ARBA00023204"/>
    </source>
</evidence>
<dbReference type="OrthoDB" id="7479084at2759"/>
<keyword evidence="6" id="KW-0234">DNA repair</keyword>
<accession>A0A2A3EDE8</accession>
<dbReference type="GO" id="GO:0006281">
    <property type="term" value="P:DNA repair"/>
    <property type="evidence" value="ECO:0007669"/>
    <property type="project" value="UniProtKB-KW"/>
</dbReference>
<evidence type="ECO:0000313" key="13">
    <source>
        <dbReference type="Proteomes" id="UP000242457"/>
    </source>
</evidence>
<dbReference type="STRING" id="94128.A0A2A3EDE8"/>
<organism evidence="12 13">
    <name type="scientific">Apis cerana cerana</name>
    <name type="common">Oriental honeybee</name>
    <dbReference type="NCBI Taxonomy" id="94128"/>
    <lineage>
        <taxon>Eukaryota</taxon>
        <taxon>Metazoa</taxon>
        <taxon>Ecdysozoa</taxon>
        <taxon>Arthropoda</taxon>
        <taxon>Hexapoda</taxon>
        <taxon>Insecta</taxon>
        <taxon>Pterygota</taxon>
        <taxon>Neoptera</taxon>
        <taxon>Endopterygota</taxon>
        <taxon>Hymenoptera</taxon>
        <taxon>Apocrita</taxon>
        <taxon>Aculeata</taxon>
        <taxon>Apoidea</taxon>
        <taxon>Anthophila</taxon>
        <taxon>Apidae</taxon>
        <taxon>Apis</taxon>
    </lineage>
</organism>
<dbReference type="GO" id="GO:0019985">
    <property type="term" value="P:translesion synthesis"/>
    <property type="evidence" value="ECO:0007669"/>
    <property type="project" value="TreeGrafter"/>
</dbReference>
<dbReference type="GO" id="GO:0051726">
    <property type="term" value="P:regulation of cell cycle"/>
    <property type="evidence" value="ECO:0007669"/>
    <property type="project" value="InterPro"/>
</dbReference>
<name>A0A2A3EDE8_APICC</name>
<evidence type="ECO:0000259" key="11">
    <source>
        <dbReference type="Pfam" id="PF15715"/>
    </source>
</evidence>
<evidence type="ECO:0000256" key="9">
    <source>
        <dbReference type="ARBA" id="ARBA00031186"/>
    </source>
</evidence>
<dbReference type="Pfam" id="PF15715">
    <property type="entry name" value="PAF"/>
    <property type="match status" value="1"/>
</dbReference>
<feature type="region of interest" description="Disordered" evidence="10">
    <location>
        <begin position="69"/>
        <end position="90"/>
    </location>
</feature>
<dbReference type="PANTHER" id="PTHR15679:SF8">
    <property type="entry name" value="PCNA-ASSOCIATED FACTOR"/>
    <property type="match status" value="1"/>
</dbReference>
<dbReference type="EMBL" id="KZ288271">
    <property type="protein sequence ID" value="PBC29747.1"/>
    <property type="molecule type" value="Genomic_DNA"/>
</dbReference>
<keyword evidence="5" id="KW-0227">DNA damage</keyword>
<keyword evidence="7" id="KW-0539">Nucleus</keyword>
<reference evidence="12 13" key="1">
    <citation type="submission" date="2014-07" db="EMBL/GenBank/DDBJ databases">
        <title>Genomic and transcriptomic analysis on Apis cerana provide comprehensive insights into honey bee biology.</title>
        <authorList>
            <person name="Diao Q."/>
            <person name="Sun L."/>
            <person name="Zheng H."/>
            <person name="Zheng H."/>
            <person name="Xu S."/>
            <person name="Wang S."/>
            <person name="Zeng Z."/>
            <person name="Hu F."/>
            <person name="Su S."/>
            <person name="Wu J."/>
        </authorList>
    </citation>
    <scope>NUCLEOTIDE SEQUENCE [LARGE SCALE GENOMIC DNA]</scope>
    <source>
        <tissue evidence="12">Pupae without intestine</tissue>
    </source>
</reference>